<name>A0A0L0VHX1_9BASI</name>
<feature type="non-terminal residue" evidence="2">
    <location>
        <position position="1"/>
    </location>
</feature>
<proteinExistence type="predicted"/>
<keyword evidence="3" id="KW-1185">Reference proteome</keyword>
<protein>
    <submittedName>
        <fullName evidence="2">Uncharacterized protein</fullName>
    </submittedName>
</protein>
<dbReference type="Proteomes" id="UP000054564">
    <property type="component" value="Unassembled WGS sequence"/>
</dbReference>
<organism evidence="2 3">
    <name type="scientific">Puccinia striiformis f. sp. tritici PST-78</name>
    <dbReference type="NCBI Taxonomy" id="1165861"/>
    <lineage>
        <taxon>Eukaryota</taxon>
        <taxon>Fungi</taxon>
        <taxon>Dikarya</taxon>
        <taxon>Basidiomycota</taxon>
        <taxon>Pucciniomycotina</taxon>
        <taxon>Pucciniomycetes</taxon>
        <taxon>Pucciniales</taxon>
        <taxon>Pucciniaceae</taxon>
        <taxon>Puccinia</taxon>
    </lineage>
</organism>
<accession>A0A0L0VHX1</accession>
<feature type="non-terminal residue" evidence="2">
    <location>
        <position position="126"/>
    </location>
</feature>
<comment type="caution">
    <text evidence="2">The sequence shown here is derived from an EMBL/GenBank/DDBJ whole genome shotgun (WGS) entry which is preliminary data.</text>
</comment>
<evidence type="ECO:0000313" key="2">
    <source>
        <dbReference type="EMBL" id="KNE98858.1"/>
    </source>
</evidence>
<dbReference type="EMBL" id="AJIL01000052">
    <property type="protein sequence ID" value="KNE98858.1"/>
    <property type="molecule type" value="Genomic_DNA"/>
</dbReference>
<dbReference type="AlphaFoldDB" id="A0A0L0VHX1"/>
<evidence type="ECO:0000313" key="3">
    <source>
        <dbReference type="Proteomes" id="UP000054564"/>
    </source>
</evidence>
<feature type="compositionally biased region" description="Polar residues" evidence="1">
    <location>
        <begin position="53"/>
        <end position="63"/>
    </location>
</feature>
<gene>
    <name evidence="2" type="ORF">PSTG_07879</name>
</gene>
<evidence type="ECO:0000256" key="1">
    <source>
        <dbReference type="SAM" id="MobiDB-lite"/>
    </source>
</evidence>
<feature type="region of interest" description="Disordered" evidence="1">
    <location>
        <begin position="1"/>
        <end position="126"/>
    </location>
</feature>
<reference evidence="3" key="1">
    <citation type="submission" date="2014-03" db="EMBL/GenBank/DDBJ databases">
        <title>The Genome Sequence of Puccinia striiformis f. sp. tritici PST-78.</title>
        <authorList>
            <consortium name="The Broad Institute Genome Sequencing Platform"/>
            <person name="Cuomo C."/>
            <person name="Hulbert S."/>
            <person name="Chen X."/>
            <person name="Walker B."/>
            <person name="Young S.K."/>
            <person name="Zeng Q."/>
            <person name="Gargeya S."/>
            <person name="Fitzgerald M."/>
            <person name="Haas B."/>
            <person name="Abouelleil A."/>
            <person name="Alvarado L."/>
            <person name="Arachchi H.M."/>
            <person name="Berlin A.M."/>
            <person name="Chapman S.B."/>
            <person name="Goldberg J."/>
            <person name="Griggs A."/>
            <person name="Gujja S."/>
            <person name="Hansen M."/>
            <person name="Howarth C."/>
            <person name="Imamovic A."/>
            <person name="Larimer J."/>
            <person name="McCowan C."/>
            <person name="Montmayeur A."/>
            <person name="Murphy C."/>
            <person name="Neiman D."/>
            <person name="Pearson M."/>
            <person name="Priest M."/>
            <person name="Roberts A."/>
            <person name="Saif S."/>
            <person name="Shea T."/>
            <person name="Sisk P."/>
            <person name="Sykes S."/>
            <person name="Wortman J."/>
            <person name="Nusbaum C."/>
            <person name="Birren B."/>
        </authorList>
    </citation>
    <scope>NUCLEOTIDE SEQUENCE [LARGE SCALE GENOMIC DNA]</scope>
    <source>
        <strain evidence="3">race PST-78</strain>
    </source>
</reference>
<sequence length="126" mass="13389">LIVLSLPIEPRPKPPVISQPPVTSERSGGRDQSFHSHHSPVVPPTTAPPTQTKDVTSGSSILSPHQIVPAGLPGPTATDSTIIPVDNCQPPCKKRAVKRTGGPFHPPSALPLPRELSPDENYDDLH</sequence>